<protein>
    <submittedName>
        <fullName evidence="1">Uncharacterized protein</fullName>
    </submittedName>
</protein>
<dbReference type="AlphaFoldDB" id="A0A0V0SGG4"/>
<keyword evidence="2" id="KW-1185">Reference proteome</keyword>
<reference evidence="1 2" key="1">
    <citation type="submission" date="2015-01" db="EMBL/GenBank/DDBJ databases">
        <title>Evolution of Trichinella species and genotypes.</title>
        <authorList>
            <person name="Korhonen P.K."/>
            <person name="Edoardo P."/>
            <person name="Giuseppe L.R."/>
            <person name="Gasser R.B."/>
        </authorList>
    </citation>
    <scope>NUCLEOTIDE SEQUENCE [LARGE SCALE GENOMIC DNA]</scope>
    <source>
        <strain evidence="1">ISS37</strain>
    </source>
</reference>
<proteinExistence type="predicted"/>
<dbReference type="Proteomes" id="UP000054630">
    <property type="component" value="Unassembled WGS sequence"/>
</dbReference>
<gene>
    <name evidence="1" type="ORF">T07_1797</name>
</gene>
<sequence>MITNKKLAVVIFLKFYFKSSNTAIIFIMHEKHYNEIIFQFTVHTASKNMRDWLAGSLKLASR</sequence>
<organism evidence="1 2">
    <name type="scientific">Trichinella nelsoni</name>
    <dbReference type="NCBI Taxonomy" id="6336"/>
    <lineage>
        <taxon>Eukaryota</taxon>
        <taxon>Metazoa</taxon>
        <taxon>Ecdysozoa</taxon>
        <taxon>Nematoda</taxon>
        <taxon>Enoplea</taxon>
        <taxon>Dorylaimia</taxon>
        <taxon>Trichinellida</taxon>
        <taxon>Trichinellidae</taxon>
        <taxon>Trichinella</taxon>
    </lineage>
</organism>
<comment type="caution">
    <text evidence="1">The sequence shown here is derived from an EMBL/GenBank/DDBJ whole genome shotgun (WGS) entry which is preliminary data.</text>
</comment>
<name>A0A0V0SGG4_9BILA</name>
<evidence type="ECO:0000313" key="1">
    <source>
        <dbReference type="EMBL" id="KRX25816.1"/>
    </source>
</evidence>
<accession>A0A0V0SGG4</accession>
<evidence type="ECO:0000313" key="2">
    <source>
        <dbReference type="Proteomes" id="UP000054630"/>
    </source>
</evidence>
<dbReference type="EMBL" id="JYDL01000010">
    <property type="protein sequence ID" value="KRX25816.1"/>
    <property type="molecule type" value="Genomic_DNA"/>
</dbReference>